<sequence>MVSSLPKICLQHSHSFPKSKHYISIASVWMLILRALTYTKDHHNLLPNLTTLTLHPYDNDVISPKELRAMILSRWWSDVDSELNHGGVDIDSLPPFNCNVEIAPVGFQRSSASALFSLTLQNCVARDDKLFAEELTAALSLLSEIKALHMDRFGLDVDLLLEALTYTKEHHDLLLKLTTLTFHPSTTTVQVLVFPRS</sequence>
<dbReference type="EMBL" id="ML769568">
    <property type="protein sequence ID" value="KAE9393603.1"/>
    <property type="molecule type" value="Genomic_DNA"/>
</dbReference>
<keyword evidence="2" id="KW-1185">Reference proteome</keyword>
<proteinExistence type="predicted"/>
<organism evidence="1 2">
    <name type="scientific">Gymnopus androsaceus JB14</name>
    <dbReference type="NCBI Taxonomy" id="1447944"/>
    <lineage>
        <taxon>Eukaryota</taxon>
        <taxon>Fungi</taxon>
        <taxon>Dikarya</taxon>
        <taxon>Basidiomycota</taxon>
        <taxon>Agaricomycotina</taxon>
        <taxon>Agaricomycetes</taxon>
        <taxon>Agaricomycetidae</taxon>
        <taxon>Agaricales</taxon>
        <taxon>Marasmiineae</taxon>
        <taxon>Omphalotaceae</taxon>
        <taxon>Gymnopus</taxon>
    </lineage>
</organism>
<gene>
    <name evidence="1" type="ORF">BT96DRAFT_1022947</name>
</gene>
<protein>
    <submittedName>
        <fullName evidence="1">Uncharacterized protein</fullName>
    </submittedName>
</protein>
<dbReference type="Proteomes" id="UP000799118">
    <property type="component" value="Unassembled WGS sequence"/>
</dbReference>
<accession>A0A6A4H778</accession>
<evidence type="ECO:0000313" key="2">
    <source>
        <dbReference type="Proteomes" id="UP000799118"/>
    </source>
</evidence>
<reference evidence="1" key="1">
    <citation type="journal article" date="2019" name="Environ. Microbiol.">
        <title>Fungal ecological strategies reflected in gene transcription - a case study of two litter decomposers.</title>
        <authorList>
            <person name="Barbi F."/>
            <person name="Kohler A."/>
            <person name="Barry K."/>
            <person name="Baskaran P."/>
            <person name="Daum C."/>
            <person name="Fauchery L."/>
            <person name="Ihrmark K."/>
            <person name="Kuo A."/>
            <person name="LaButti K."/>
            <person name="Lipzen A."/>
            <person name="Morin E."/>
            <person name="Grigoriev I.V."/>
            <person name="Henrissat B."/>
            <person name="Lindahl B."/>
            <person name="Martin F."/>
        </authorList>
    </citation>
    <scope>NUCLEOTIDE SEQUENCE</scope>
    <source>
        <strain evidence="1">JB14</strain>
    </source>
</reference>
<evidence type="ECO:0000313" key="1">
    <source>
        <dbReference type="EMBL" id="KAE9393603.1"/>
    </source>
</evidence>
<name>A0A6A4H778_9AGAR</name>
<dbReference type="AlphaFoldDB" id="A0A6A4H778"/>